<accession>A0A7Z2VY50</accession>
<dbReference type="RefSeq" id="WP_170203396.1">
    <property type="nucleotide sequence ID" value="NZ_CP051685.1"/>
</dbReference>
<evidence type="ECO:0000313" key="3">
    <source>
        <dbReference type="Proteomes" id="UP000502415"/>
    </source>
</evidence>
<reference evidence="2 3" key="1">
    <citation type="submission" date="2020-04" db="EMBL/GenBank/DDBJ databases">
        <title>Genome sequencing of novel species.</title>
        <authorList>
            <person name="Heo J."/>
            <person name="Kim S.-J."/>
            <person name="Kim J.-S."/>
            <person name="Hong S.-B."/>
            <person name="Kwon S.-W."/>
        </authorList>
    </citation>
    <scope>NUCLEOTIDE SEQUENCE [LARGE SCALE GENOMIC DNA]</scope>
    <source>
        <strain evidence="2 3">GN2-R2</strain>
    </source>
</reference>
<evidence type="ECO:0000313" key="2">
    <source>
        <dbReference type="EMBL" id="QJE01369.1"/>
    </source>
</evidence>
<organism evidence="2 3">
    <name type="scientific">Massilia forsythiae</name>
    <dbReference type="NCBI Taxonomy" id="2728020"/>
    <lineage>
        <taxon>Bacteria</taxon>
        <taxon>Pseudomonadati</taxon>
        <taxon>Pseudomonadota</taxon>
        <taxon>Betaproteobacteria</taxon>
        <taxon>Burkholderiales</taxon>
        <taxon>Oxalobacteraceae</taxon>
        <taxon>Telluria group</taxon>
        <taxon>Massilia</taxon>
    </lineage>
</organism>
<dbReference type="KEGG" id="mfy:HH212_16110"/>
<dbReference type="EMBL" id="CP051685">
    <property type="protein sequence ID" value="QJE01369.1"/>
    <property type="molecule type" value="Genomic_DNA"/>
</dbReference>
<name>A0A7Z2VY50_9BURK</name>
<sequence>MFLRNDVIAYVALQRTLRILWIDHRLALAWTFELGIEHSQPRSIPLQTLADDVLGRRARLLAHDPYAAPPPPPHLPARHRALQNKAWRIVNTLQQQAPALYRPRERAALVAQCALEHGVSRPSVLRYLRRFWERGQTIDALLPDYGNSGARGKVRAATEGVKRGRPRKAGMHPGLNIDAATRAIFRSAVTRHRAVQPAGAGFSRRAAYRQMLREFFDGHDAGAVPSFGQFSYWLDRDGMPEARATAFAVQHDVAI</sequence>
<keyword evidence="3" id="KW-1185">Reference proteome</keyword>
<protein>
    <submittedName>
        <fullName evidence="2">Uncharacterized protein</fullName>
    </submittedName>
</protein>
<dbReference type="Proteomes" id="UP000502415">
    <property type="component" value="Chromosome"/>
</dbReference>
<evidence type="ECO:0000256" key="1">
    <source>
        <dbReference type="SAM" id="MobiDB-lite"/>
    </source>
</evidence>
<dbReference type="AlphaFoldDB" id="A0A7Z2VY50"/>
<feature type="region of interest" description="Disordered" evidence="1">
    <location>
        <begin position="153"/>
        <end position="173"/>
    </location>
</feature>
<gene>
    <name evidence="2" type="ORF">HH212_16110</name>
</gene>
<proteinExistence type="predicted"/>